<accession>A0A0E9RBQ3</accession>
<sequence>MNIHKLSVKIDSALMVINVFCQGS</sequence>
<reference evidence="1" key="2">
    <citation type="journal article" date="2015" name="Fish Shellfish Immunol.">
        <title>Early steps in the European eel (Anguilla anguilla)-Vibrio vulnificus interaction in the gills: Role of the RtxA13 toxin.</title>
        <authorList>
            <person name="Callol A."/>
            <person name="Pajuelo D."/>
            <person name="Ebbesson L."/>
            <person name="Teles M."/>
            <person name="MacKenzie S."/>
            <person name="Amaro C."/>
        </authorList>
    </citation>
    <scope>NUCLEOTIDE SEQUENCE</scope>
</reference>
<evidence type="ECO:0000313" key="1">
    <source>
        <dbReference type="EMBL" id="JAH25905.1"/>
    </source>
</evidence>
<dbReference type="AlphaFoldDB" id="A0A0E9RBQ3"/>
<reference evidence="1" key="1">
    <citation type="submission" date="2014-11" db="EMBL/GenBank/DDBJ databases">
        <authorList>
            <person name="Amaro Gonzalez C."/>
        </authorList>
    </citation>
    <scope>NUCLEOTIDE SEQUENCE</scope>
</reference>
<organism evidence="1">
    <name type="scientific">Anguilla anguilla</name>
    <name type="common">European freshwater eel</name>
    <name type="synonym">Muraena anguilla</name>
    <dbReference type="NCBI Taxonomy" id="7936"/>
    <lineage>
        <taxon>Eukaryota</taxon>
        <taxon>Metazoa</taxon>
        <taxon>Chordata</taxon>
        <taxon>Craniata</taxon>
        <taxon>Vertebrata</taxon>
        <taxon>Euteleostomi</taxon>
        <taxon>Actinopterygii</taxon>
        <taxon>Neopterygii</taxon>
        <taxon>Teleostei</taxon>
        <taxon>Anguilliformes</taxon>
        <taxon>Anguillidae</taxon>
        <taxon>Anguilla</taxon>
    </lineage>
</organism>
<dbReference type="EMBL" id="GBXM01082672">
    <property type="protein sequence ID" value="JAH25905.1"/>
    <property type="molecule type" value="Transcribed_RNA"/>
</dbReference>
<proteinExistence type="predicted"/>
<name>A0A0E9RBQ3_ANGAN</name>
<protein>
    <submittedName>
        <fullName evidence="1">Uncharacterized protein</fullName>
    </submittedName>
</protein>